<dbReference type="EMBL" id="BAAAMY010000001">
    <property type="protein sequence ID" value="GAA1907634.1"/>
    <property type="molecule type" value="Genomic_DNA"/>
</dbReference>
<proteinExistence type="predicted"/>
<keyword evidence="2" id="KW-0732">Signal</keyword>
<accession>A0ABN2NZ90</accession>
<feature type="compositionally biased region" description="Low complexity" evidence="1">
    <location>
        <begin position="41"/>
        <end position="50"/>
    </location>
</feature>
<evidence type="ECO:0000256" key="2">
    <source>
        <dbReference type="SAM" id="SignalP"/>
    </source>
</evidence>
<sequence length="219" mass="23576">MRRLAALLLTSTLALTGTALSPAQASDGTELPALPPTELGAAATADARPPAQLPTRAVVKDPAGDAQGEAEDGRKGPTGLADLRRVTYRTPSTGDGTLTVRARWADLRNANRSGVVRQRLVTVIETSADRTYVLRVSNRRGTFRLLEYVDDQTRPGRIAPEDVDVDYTFGRGGTIEVELTTEWLRGRRVAPLSYGSVARPRSAAFDLTDAVALRVGPRR</sequence>
<organism evidence="3 4">
    <name type="scientific">Nocardioides lentus</name>
    <dbReference type="NCBI Taxonomy" id="338077"/>
    <lineage>
        <taxon>Bacteria</taxon>
        <taxon>Bacillati</taxon>
        <taxon>Actinomycetota</taxon>
        <taxon>Actinomycetes</taxon>
        <taxon>Propionibacteriales</taxon>
        <taxon>Nocardioidaceae</taxon>
        <taxon>Nocardioides</taxon>
    </lineage>
</organism>
<comment type="caution">
    <text evidence="3">The sequence shown here is derived from an EMBL/GenBank/DDBJ whole genome shotgun (WGS) entry which is preliminary data.</text>
</comment>
<evidence type="ECO:0000256" key="1">
    <source>
        <dbReference type="SAM" id="MobiDB-lite"/>
    </source>
</evidence>
<dbReference type="Proteomes" id="UP001501612">
    <property type="component" value="Unassembled WGS sequence"/>
</dbReference>
<name>A0ABN2NZ90_9ACTN</name>
<evidence type="ECO:0000313" key="3">
    <source>
        <dbReference type="EMBL" id="GAA1907634.1"/>
    </source>
</evidence>
<feature type="chain" id="PRO_5047198459" evidence="2">
    <location>
        <begin position="26"/>
        <end position="219"/>
    </location>
</feature>
<feature type="signal peptide" evidence="2">
    <location>
        <begin position="1"/>
        <end position="25"/>
    </location>
</feature>
<gene>
    <name evidence="3" type="ORF">GCM10009737_05630</name>
</gene>
<protein>
    <submittedName>
        <fullName evidence="3">Uncharacterized protein</fullName>
    </submittedName>
</protein>
<reference evidence="3 4" key="1">
    <citation type="journal article" date="2019" name="Int. J. Syst. Evol. Microbiol.">
        <title>The Global Catalogue of Microorganisms (GCM) 10K type strain sequencing project: providing services to taxonomists for standard genome sequencing and annotation.</title>
        <authorList>
            <consortium name="The Broad Institute Genomics Platform"/>
            <consortium name="The Broad Institute Genome Sequencing Center for Infectious Disease"/>
            <person name="Wu L."/>
            <person name="Ma J."/>
        </authorList>
    </citation>
    <scope>NUCLEOTIDE SEQUENCE [LARGE SCALE GENOMIC DNA]</scope>
    <source>
        <strain evidence="3 4">JCM 14046</strain>
    </source>
</reference>
<keyword evidence="4" id="KW-1185">Reference proteome</keyword>
<feature type="region of interest" description="Disordered" evidence="1">
    <location>
        <begin position="22"/>
        <end position="80"/>
    </location>
</feature>
<evidence type="ECO:0000313" key="4">
    <source>
        <dbReference type="Proteomes" id="UP001501612"/>
    </source>
</evidence>